<dbReference type="Pfam" id="PF17851">
    <property type="entry name" value="GH43_C2"/>
    <property type="match status" value="1"/>
</dbReference>
<dbReference type="GO" id="GO:0000272">
    <property type="term" value="P:polysaccharide catabolic process"/>
    <property type="evidence" value="ECO:0007669"/>
    <property type="project" value="InterPro"/>
</dbReference>
<feature type="chain" id="PRO_5012115509" evidence="4">
    <location>
        <begin position="24"/>
        <end position="1186"/>
    </location>
</feature>
<feature type="domain" description="Beta-xylosidase C-terminal Concanavalin A-like" evidence="6">
    <location>
        <begin position="697"/>
        <end position="886"/>
    </location>
</feature>
<evidence type="ECO:0000313" key="8">
    <source>
        <dbReference type="Proteomes" id="UP000184509"/>
    </source>
</evidence>
<dbReference type="InterPro" id="IPR001547">
    <property type="entry name" value="Glyco_hydro_5"/>
</dbReference>
<accession>A0A1M5AK97</accession>
<dbReference type="Gene3D" id="2.115.10.20">
    <property type="entry name" value="Glycosyl hydrolase domain, family 43"/>
    <property type="match status" value="1"/>
</dbReference>
<evidence type="ECO:0000259" key="6">
    <source>
        <dbReference type="Pfam" id="PF17851"/>
    </source>
</evidence>
<evidence type="ECO:0000256" key="2">
    <source>
        <dbReference type="ARBA" id="ARBA00022801"/>
    </source>
</evidence>
<organism evidence="7 8">
    <name type="scientific">Bacteroides luti</name>
    <dbReference type="NCBI Taxonomy" id="1297750"/>
    <lineage>
        <taxon>Bacteria</taxon>
        <taxon>Pseudomonadati</taxon>
        <taxon>Bacteroidota</taxon>
        <taxon>Bacteroidia</taxon>
        <taxon>Bacteroidales</taxon>
        <taxon>Bacteroidaceae</taxon>
        <taxon>Bacteroides</taxon>
    </lineage>
</organism>
<dbReference type="Pfam" id="PF04616">
    <property type="entry name" value="Glyco_hydro_43"/>
    <property type="match status" value="1"/>
</dbReference>
<dbReference type="InterPro" id="IPR023296">
    <property type="entry name" value="Glyco_hydro_beta-prop_sf"/>
</dbReference>
<feature type="domain" description="Glycoside hydrolase family 5" evidence="5">
    <location>
        <begin position="89"/>
        <end position="303"/>
    </location>
</feature>
<dbReference type="Gene3D" id="2.60.120.200">
    <property type="match status" value="1"/>
</dbReference>
<evidence type="ECO:0000313" key="7">
    <source>
        <dbReference type="EMBL" id="SHF30332.1"/>
    </source>
</evidence>
<dbReference type="Proteomes" id="UP000184509">
    <property type="component" value="Unassembled WGS sequence"/>
</dbReference>
<comment type="similarity">
    <text evidence="1">Belongs to the glycosyl hydrolase 43 family.</text>
</comment>
<keyword evidence="8" id="KW-1185">Reference proteome</keyword>
<dbReference type="GO" id="GO:0004553">
    <property type="term" value="F:hydrolase activity, hydrolyzing O-glycosyl compounds"/>
    <property type="evidence" value="ECO:0007669"/>
    <property type="project" value="InterPro"/>
</dbReference>
<dbReference type="Gene3D" id="3.20.20.80">
    <property type="entry name" value="Glycosidases"/>
    <property type="match status" value="1"/>
</dbReference>
<keyword evidence="3" id="KW-0326">Glycosidase</keyword>
<dbReference type="InterPro" id="IPR017853">
    <property type="entry name" value="GH"/>
</dbReference>
<dbReference type="InterPro" id="IPR006710">
    <property type="entry name" value="Glyco_hydro_43"/>
</dbReference>
<dbReference type="EMBL" id="FQTV01000007">
    <property type="protein sequence ID" value="SHF30332.1"/>
    <property type="molecule type" value="Genomic_DNA"/>
</dbReference>
<name>A0A1M5AK97_9BACE</name>
<protein>
    <submittedName>
        <fullName evidence="7">Beta-xylosidase</fullName>
    </submittedName>
</protein>
<dbReference type="InterPro" id="IPR013320">
    <property type="entry name" value="ConA-like_dom_sf"/>
</dbReference>
<sequence>MKNIIKKLAVTFFILIIASNAKAWIGGAMPRLHVDGRYLKDTHGNIVNLHGFAQTYSPWFNEQGKYWTNYDVNGCLNYNKGLIDGIMAAGWKANFIRMHMDPYWSNTPGVSVTGENDISAFNFDRFKTALDNVFIPMAEYAISKGLYVIMRPPGVCPEKIAVGDAYNQYLIKVWGYVSQHPKLKNNPNVMFELANEPVNILGPDGTYGAGSQGHFDNLKTYFQTVVDAIRANADNILWVPGLGYQSLYQGFAVNPIKGEDIGYAVHVYPGWFNSGQGYANFQKGWDTQVKPVADFAPIVVTEMDWAPEKYNSSWGKDITGTAGGDGFGANFKKITDDAGNVSWLIFTWPHLMAKFDSTNVATANNLVFLNDPEACPWPTFHWYQEYAKKDYPRQDFVNNSNSDNNDGTFTNPVIFGDFPDPDVIRVGDVYYMSTTTMHNFPGATILKSYDLVNWEYCSNPLEKIESNACYNLDGCNRYSHGQWASSLKYHKGTYYLHFNTLDEGSFLLTATNPEGPWTMKKLSTSFYDAGLFFDDDDRIYIVYGINKLHIAELDSDFKVIRDQAITFGNIQSGIDNSATEGSHLYKINGYYYIYATTGGYYATQVAFRSSSIFGPYDEKEVFNSNRIHQGALIQTQTGEWWTMLFADKGAYGRLPSLQPVSWIDNWPIVGVNGSGVTTYKKPNVGKDYIKKALPTNDNFRDYKLGMQWEWNHNPDDSKWSLMEKAGSLRLQTVNVVDSLQRARNTLTQRILGYYSNTTDSYGTIRMDVQNMKDGDVAGLAVFQNPYAYIGITVSGGTKKLVMMNTGNKTNFSQPITCDSIIYLRAITNYSTSKASFYYSTDNVTYNKFGDELDMKYNLSVFVGNRFAIFNYATSQTGGYVDVDWFSTERQFTEDTFYDNSFVGFTKNQMTISSVSVEQNTYNMLIGTSKDFKVTAHYLDGHTQDVTNEATYSNPSSNNITIVNGQIIAKADGVATVDFSYQDLLGNIQSGQFQVNVKTFPLTSELFNSTIYGTGTFDEATKALTTSQYGFGGWKYANGLNLSSYKYLVVELAEKQTCGASFRLFDTSNYWTDCYMYDMGDKLKVAVDLSNLSKSKTPAVKCDPSHLYIIGFWSLGSSPIKIKDIYLSNDGESSVGIPVVDNDNSNELVDVYSMVGVKLRSQVQRKNALDGLDRGVYIVGRKCVMVK</sequence>
<feature type="signal peptide" evidence="4">
    <location>
        <begin position="1"/>
        <end position="23"/>
    </location>
</feature>
<gene>
    <name evidence="7" type="ORF">SAMN05444405_1078</name>
</gene>
<dbReference type="InterPro" id="IPR051795">
    <property type="entry name" value="Glycosyl_Hydrlase_43"/>
</dbReference>
<dbReference type="OrthoDB" id="273314at2"/>
<keyword evidence="4" id="KW-0732">Signal</keyword>
<reference evidence="7 8" key="1">
    <citation type="submission" date="2016-11" db="EMBL/GenBank/DDBJ databases">
        <authorList>
            <person name="Jaros S."/>
            <person name="Januszkiewicz K."/>
            <person name="Wedrychowicz H."/>
        </authorList>
    </citation>
    <scope>NUCLEOTIDE SEQUENCE [LARGE SCALE GENOMIC DNA]</scope>
    <source>
        <strain evidence="7 8">DSM 26991</strain>
    </source>
</reference>
<proteinExistence type="inferred from homology"/>
<evidence type="ECO:0000256" key="3">
    <source>
        <dbReference type="ARBA" id="ARBA00023295"/>
    </source>
</evidence>
<evidence type="ECO:0000256" key="1">
    <source>
        <dbReference type="ARBA" id="ARBA00009865"/>
    </source>
</evidence>
<dbReference type="RefSeq" id="WP_073400966.1">
    <property type="nucleotide sequence ID" value="NZ_FQTV01000007.1"/>
</dbReference>
<dbReference type="SUPFAM" id="SSF49899">
    <property type="entry name" value="Concanavalin A-like lectins/glucanases"/>
    <property type="match status" value="1"/>
</dbReference>
<dbReference type="Gene3D" id="2.60.40.1080">
    <property type="match status" value="1"/>
</dbReference>
<dbReference type="CDD" id="cd09001">
    <property type="entry name" value="GH43_FsAxh1-like"/>
    <property type="match status" value="1"/>
</dbReference>
<dbReference type="STRING" id="1297750.SAMN05444405_1078"/>
<dbReference type="AlphaFoldDB" id="A0A1M5AK97"/>
<dbReference type="PANTHER" id="PTHR42812:SF12">
    <property type="entry name" value="BETA-XYLOSIDASE-RELATED"/>
    <property type="match status" value="1"/>
</dbReference>
<keyword evidence="2" id="KW-0378">Hydrolase</keyword>
<dbReference type="InterPro" id="IPR041542">
    <property type="entry name" value="GH43_C2"/>
</dbReference>
<evidence type="ECO:0000256" key="4">
    <source>
        <dbReference type="SAM" id="SignalP"/>
    </source>
</evidence>
<dbReference type="PANTHER" id="PTHR42812">
    <property type="entry name" value="BETA-XYLOSIDASE"/>
    <property type="match status" value="1"/>
</dbReference>
<dbReference type="SUPFAM" id="SSF75005">
    <property type="entry name" value="Arabinanase/levansucrase/invertase"/>
    <property type="match status" value="1"/>
</dbReference>
<dbReference type="SUPFAM" id="SSF51445">
    <property type="entry name" value="(Trans)glycosidases"/>
    <property type="match status" value="1"/>
</dbReference>
<evidence type="ECO:0000259" key="5">
    <source>
        <dbReference type="Pfam" id="PF00150"/>
    </source>
</evidence>
<dbReference type="Pfam" id="PF00150">
    <property type="entry name" value="Cellulase"/>
    <property type="match status" value="1"/>
</dbReference>